<organism evidence="2 3">
    <name type="scientific">Toxocara canis</name>
    <name type="common">Canine roundworm</name>
    <dbReference type="NCBI Taxonomy" id="6265"/>
    <lineage>
        <taxon>Eukaryota</taxon>
        <taxon>Metazoa</taxon>
        <taxon>Ecdysozoa</taxon>
        <taxon>Nematoda</taxon>
        <taxon>Chromadorea</taxon>
        <taxon>Rhabditida</taxon>
        <taxon>Spirurina</taxon>
        <taxon>Ascaridomorpha</taxon>
        <taxon>Ascaridoidea</taxon>
        <taxon>Toxocaridae</taxon>
        <taxon>Toxocara</taxon>
    </lineage>
</organism>
<reference evidence="1 2" key="2">
    <citation type="submission" date="2018-11" db="EMBL/GenBank/DDBJ databases">
        <authorList>
            <consortium name="Pathogen Informatics"/>
        </authorList>
    </citation>
    <scope>NUCLEOTIDE SEQUENCE [LARGE SCALE GENOMIC DNA]</scope>
</reference>
<sequence>MDPAMLFLESLCEYDAAKRAVSAVNESIENVEFHAHFYCAFADYLKELFQRSLASGRWGLRPGKRSSDMAMSYVDDADGIAPLYDTFRQQPVVYVVSKRK</sequence>
<accession>A0A183TUT7</accession>
<proteinExistence type="predicted"/>
<dbReference type="Proteomes" id="UP000050794">
    <property type="component" value="Unassembled WGS sequence"/>
</dbReference>
<keyword evidence="2" id="KW-1185">Reference proteome</keyword>
<evidence type="ECO:0000313" key="1">
    <source>
        <dbReference type="EMBL" id="VDM23371.1"/>
    </source>
</evidence>
<reference evidence="3" key="1">
    <citation type="submission" date="2016-06" db="UniProtKB">
        <authorList>
            <consortium name="WormBaseParasite"/>
        </authorList>
    </citation>
    <scope>IDENTIFICATION</scope>
</reference>
<dbReference type="EMBL" id="UYWY01000003">
    <property type="protein sequence ID" value="VDM23371.1"/>
    <property type="molecule type" value="Genomic_DNA"/>
</dbReference>
<gene>
    <name evidence="1" type="ORF">TCNE_LOCUS7</name>
</gene>
<dbReference type="WBParaSite" id="TCNE_0000000601-mRNA-1">
    <property type="protein sequence ID" value="TCNE_0000000601-mRNA-1"/>
    <property type="gene ID" value="TCNE_0000000601"/>
</dbReference>
<dbReference type="AlphaFoldDB" id="A0A183TUT7"/>
<protein>
    <submittedName>
        <fullName evidence="3">GRAS domain-containing protein</fullName>
    </submittedName>
</protein>
<name>A0A183TUT7_TOXCA</name>
<evidence type="ECO:0000313" key="2">
    <source>
        <dbReference type="Proteomes" id="UP000050794"/>
    </source>
</evidence>
<evidence type="ECO:0000313" key="3">
    <source>
        <dbReference type="WBParaSite" id="TCNE_0000000601-mRNA-1"/>
    </source>
</evidence>